<dbReference type="RefSeq" id="WP_305172168.1">
    <property type="nucleotide sequence ID" value="NZ_JAUUDS010000001.1"/>
</dbReference>
<gene>
    <name evidence="2" type="ORF">Q5H91_05270</name>
</gene>
<dbReference type="EMBL" id="JAUUDS010000001">
    <property type="protein sequence ID" value="MDP1026613.1"/>
    <property type="molecule type" value="Genomic_DNA"/>
</dbReference>
<dbReference type="PANTHER" id="PTHR34385:SF1">
    <property type="entry name" value="PEPTIDOGLYCAN L-ALANYL-D-GLUTAMATE ENDOPEPTIDASE CWLK"/>
    <property type="match status" value="1"/>
</dbReference>
<protein>
    <submittedName>
        <fullName evidence="2">M15 family metallopeptidase</fullName>
    </submittedName>
</protein>
<dbReference type="InterPro" id="IPR052179">
    <property type="entry name" value="DD-CPase-like"/>
</dbReference>
<dbReference type="CDD" id="cd14852">
    <property type="entry name" value="LD-carboxypeptidase"/>
    <property type="match status" value="1"/>
</dbReference>
<organism evidence="2 3">
    <name type="scientific">Sphingomonas aurea</name>
    <dbReference type="NCBI Taxonomy" id="3063994"/>
    <lineage>
        <taxon>Bacteria</taxon>
        <taxon>Pseudomonadati</taxon>
        <taxon>Pseudomonadota</taxon>
        <taxon>Alphaproteobacteria</taxon>
        <taxon>Sphingomonadales</taxon>
        <taxon>Sphingomonadaceae</taxon>
        <taxon>Sphingomonas</taxon>
    </lineage>
</organism>
<evidence type="ECO:0000313" key="2">
    <source>
        <dbReference type="EMBL" id="MDP1026613.1"/>
    </source>
</evidence>
<keyword evidence="3" id="KW-1185">Reference proteome</keyword>
<feature type="domain" description="D-alanyl-D-alanine carboxypeptidase-like core" evidence="1">
    <location>
        <begin position="46"/>
        <end position="175"/>
    </location>
</feature>
<evidence type="ECO:0000259" key="1">
    <source>
        <dbReference type="Pfam" id="PF02557"/>
    </source>
</evidence>
<dbReference type="Pfam" id="PF02557">
    <property type="entry name" value="VanY"/>
    <property type="match status" value="1"/>
</dbReference>
<sequence>MLALLLAQLAAATSNDGRVLGHFPYGDAAPGDLAEAPAGFALHSCRVRRDVLPDLQRLIAAAATDPAVGGTIRGLSCHRSIPRQGGVFASGGQGDAAERAISVAPPGHTEHSTGYAIDFAVRPSPGCPDAEACMAATPAARWLVVNAPRFGFELSFPPGNRQQVKWEPWHWRWVGTRADAPGAARARFIFAKARAAFPADPGIYPPLRIVLTAQPQPPVQAVVPAVKKKRRRR</sequence>
<evidence type="ECO:0000313" key="3">
    <source>
        <dbReference type="Proteomes" id="UP001230685"/>
    </source>
</evidence>
<dbReference type="InterPro" id="IPR009045">
    <property type="entry name" value="Zn_M74/Hedgehog-like"/>
</dbReference>
<name>A0ABT9EI26_9SPHN</name>
<proteinExistence type="predicted"/>
<comment type="caution">
    <text evidence="2">The sequence shown here is derived from an EMBL/GenBank/DDBJ whole genome shotgun (WGS) entry which is preliminary data.</text>
</comment>
<dbReference type="Proteomes" id="UP001230685">
    <property type="component" value="Unassembled WGS sequence"/>
</dbReference>
<accession>A0ABT9EI26</accession>
<reference evidence="2 3" key="1">
    <citation type="submission" date="2023-07" db="EMBL/GenBank/DDBJ databases">
        <authorList>
            <person name="Kim M.K."/>
        </authorList>
    </citation>
    <scope>NUCLEOTIDE SEQUENCE [LARGE SCALE GENOMIC DNA]</scope>
    <source>
        <strain evidence="2 3">KR1UV-12</strain>
    </source>
</reference>
<dbReference type="Gene3D" id="3.30.1380.10">
    <property type="match status" value="1"/>
</dbReference>
<dbReference type="InterPro" id="IPR003709">
    <property type="entry name" value="VanY-like_core_dom"/>
</dbReference>
<dbReference type="PANTHER" id="PTHR34385">
    <property type="entry name" value="D-ALANYL-D-ALANINE CARBOXYPEPTIDASE"/>
    <property type="match status" value="1"/>
</dbReference>
<dbReference type="SUPFAM" id="SSF55166">
    <property type="entry name" value="Hedgehog/DD-peptidase"/>
    <property type="match status" value="1"/>
</dbReference>
<dbReference type="InterPro" id="IPR058193">
    <property type="entry name" value="VanY/YodJ_core_dom"/>
</dbReference>